<dbReference type="Gene3D" id="1.20.1060.10">
    <property type="entry name" value="Taq DNA Polymerase, Chain T, domain 4"/>
    <property type="match status" value="1"/>
</dbReference>
<dbReference type="AlphaFoldDB" id="D8M4W2"/>
<dbReference type="GO" id="GO:0006302">
    <property type="term" value="P:double-strand break repair"/>
    <property type="evidence" value="ECO:0007669"/>
    <property type="project" value="TreeGrafter"/>
</dbReference>
<dbReference type="EMBL" id="FN668654">
    <property type="protein sequence ID" value="CBK23101.2"/>
    <property type="molecule type" value="Genomic_DNA"/>
</dbReference>
<dbReference type="Pfam" id="PF00476">
    <property type="entry name" value="DNA_pol_A"/>
    <property type="match status" value="1"/>
</dbReference>
<dbReference type="InParanoid" id="D8M4W2"/>
<feature type="domain" description="DNA-directed DNA polymerase family A palm" evidence="6">
    <location>
        <begin position="177"/>
        <end position="382"/>
    </location>
</feature>
<evidence type="ECO:0000313" key="7">
    <source>
        <dbReference type="EMBL" id="CBK23101.2"/>
    </source>
</evidence>
<dbReference type="SMART" id="SM00482">
    <property type="entry name" value="POLAc"/>
    <property type="match status" value="1"/>
</dbReference>
<name>D8M4W2_BLAHO</name>
<evidence type="ECO:0000256" key="5">
    <source>
        <dbReference type="ARBA" id="ARBA00049244"/>
    </source>
</evidence>
<dbReference type="InterPro" id="IPR002298">
    <property type="entry name" value="DNA_polymerase_A"/>
</dbReference>
<gene>
    <name evidence="7" type="ORF">GSBLH_T00003030001</name>
</gene>
<dbReference type="SUPFAM" id="SSF56672">
    <property type="entry name" value="DNA/RNA polymerases"/>
    <property type="match status" value="1"/>
</dbReference>
<dbReference type="OrthoDB" id="275278at2759"/>
<evidence type="ECO:0000256" key="3">
    <source>
        <dbReference type="ARBA" id="ARBA00022695"/>
    </source>
</evidence>
<comment type="catalytic activity">
    <reaction evidence="5">
        <text>DNA(n) + a 2'-deoxyribonucleoside 5'-triphosphate = DNA(n+1) + diphosphate</text>
        <dbReference type="Rhea" id="RHEA:22508"/>
        <dbReference type="Rhea" id="RHEA-COMP:17339"/>
        <dbReference type="Rhea" id="RHEA-COMP:17340"/>
        <dbReference type="ChEBI" id="CHEBI:33019"/>
        <dbReference type="ChEBI" id="CHEBI:61560"/>
        <dbReference type="ChEBI" id="CHEBI:173112"/>
        <dbReference type="EC" id="2.7.7.7"/>
    </reaction>
</comment>
<dbReference type="GO" id="GO:0003677">
    <property type="term" value="F:DNA binding"/>
    <property type="evidence" value="ECO:0007669"/>
    <property type="project" value="InterPro"/>
</dbReference>
<dbReference type="PROSITE" id="PS00447">
    <property type="entry name" value="DNA_POLYMERASE_A"/>
    <property type="match status" value="1"/>
</dbReference>
<dbReference type="InterPro" id="IPR043502">
    <property type="entry name" value="DNA/RNA_pol_sf"/>
</dbReference>
<keyword evidence="2" id="KW-0808">Transferase</keyword>
<keyword evidence="8" id="KW-1185">Reference proteome</keyword>
<dbReference type="CDD" id="cd08638">
    <property type="entry name" value="DNA_pol_A_theta"/>
    <property type="match status" value="1"/>
</dbReference>
<keyword evidence="3" id="KW-0548">Nucleotidyltransferase</keyword>
<dbReference type="PRINTS" id="PR00868">
    <property type="entry name" value="DNAPOLI"/>
</dbReference>
<dbReference type="GeneID" id="24920154"/>
<dbReference type="FunFam" id="1.10.150.20:FF:000002">
    <property type="entry name" value="DNA polymerase I"/>
    <property type="match status" value="1"/>
</dbReference>
<reference evidence="7" key="1">
    <citation type="submission" date="2010-02" db="EMBL/GenBank/DDBJ databases">
        <title>Sequencing and annotation of the Blastocystis hominis genome.</title>
        <authorList>
            <person name="Wincker P."/>
        </authorList>
    </citation>
    <scope>NUCLEOTIDE SEQUENCE</scope>
    <source>
        <strain evidence="7">Singapore isolate B</strain>
    </source>
</reference>
<organism evidence="7">
    <name type="scientific">Blastocystis hominis</name>
    <dbReference type="NCBI Taxonomy" id="12968"/>
    <lineage>
        <taxon>Eukaryota</taxon>
        <taxon>Sar</taxon>
        <taxon>Stramenopiles</taxon>
        <taxon>Bigyra</taxon>
        <taxon>Opalozoa</taxon>
        <taxon>Opalinata</taxon>
        <taxon>Blastocystidae</taxon>
        <taxon>Blastocystis</taxon>
    </lineage>
</organism>
<evidence type="ECO:0000259" key="6">
    <source>
        <dbReference type="SMART" id="SM00482"/>
    </source>
</evidence>
<evidence type="ECO:0000313" key="8">
    <source>
        <dbReference type="Proteomes" id="UP000008312"/>
    </source>
</evidence>
<dbReference type="RefSeq" id="XP_012897149.1">
    <property type="nucleotide sequence ID" value="XM_013041695.1"/>
</dbReference>
<dbReference type="InterPro" id="IPR019760">
    <property type="entry name" value="DNA-dir_DNA_pol_A_CS"/>
</dbReference>
<evidence type="ECO:0000256" key="2">
    <source>
        <dbReference type="ARBA" id="ARBA00022679"/>
    </source>
</evidence>
<keyword evidence="4" id="KW-0239">DNA-directed DNA polymerase</keyword>
<dbReference type="EC" id="2.7.7.7" evidence="1"/>
<dbReference type="Gene3D" id="3.30.70.370">
    <property type="match status" value="1"/>
</dbReference>
<dbReference type="PANTHER" id="PTHR10133">
    <property type="entry name" value="DNA POLYMERASE I"/>
    <property type="match status" value="1"/>
</dbReference>
<sequence length="437" mass="49186">MASPSELNSYWNIELRLLPLLAHMDATGVNVDSAALQRNKMVIDPLLKDLEQKAEALVGHPILMWSSKQVCEVLYDELKLEAPKGNRVSTESVLQTMADKHPFPGLVIEYRRLSKQMSTYIDGLEKEFVSVPFRSTETKLIYSTWNQMATGTGRLSTAAPNMQTLPKRSLERLSNLDVDIRGAFVALPNRRLISVDYRQIEMRVFAHCSHDIALINLFSSGQNSDIYTMIASMIHKVEVKDVTQKFRDEAKVITLGLCYGMGVESMASKLKIPILTATQLKNSILNRFKGVLQFMKNTISSARKTHFVETLSGRRRYFKAKDSGGEGLAHIDRQAVNSVIQGSAADLLKCAMILLWKPLSELDSEIILQIHDELVIDCPDSDEVCEKVIALLNQVMCVESKKMLQDMCKANHPEIQYDFDVLLEQSVNIGKNMAFKD</sequence>
<dbReference type="PANTHER" id="PTHR10133:SF62">
    <property type="entry name" value="DNA POLYMERASE THETA"/>
    <property type="match status" value="1"/>
</dbReference>
<accession>D8M4W2</accession>
<dbReference type="Proteomes" id="UP000008312">
    <property type="component" value="Unassembled WGS sequence"/>
</dbReference>
<dbReference type="OMA" id="PIFAMME"/>
<evidence type="ECO:0000256" key="4">
    <source>
        <dbReference type="ARBA" id="ARBA00022932"/>
    </source>
</evidence>
<dbReference type="GO" id="GO:0006261">
    <property type="term" value="P:DNA-templated DNA replication"/>
    <property type="evidence" value="ECO:0007669"/>
    <property type="project" value="InterPro"/>
</dbReference>
<protein>
    <recommendedName>
        <fullName evidence="1">DNA-directed DNA polymerase</fullName>
        <ecNumber evidence="1">2.7.7.7</ecNumber>
    </recommendedName>
</protein>
<evidence type="ECO:0000256" key="1">
    <source>
        <dbReference type="ARBA" id="ARBA00012417"/>
    </source>
</evidence>
<dbReference type="GO" id="GO:0003887">
    <property type="term" value="F:DNA-directed DNA polymerase activity"/>
    <property type="evidence" value="ECO:0007669"/>
    <property type="project" value="UniProtKB-KW"/>
</dbReference>
<proteinExistence type="predicted"/>
<dbReference type="InterPro" id="IPR001098">
    <property type="entry name" value="DNA-dir_DNA_pol_A_palm_dom"/>
</dbReference>
<dbReference type="Gene3D" id="1.10.150.20">
    <property type="entry name" value="5' to 3' exonuclease, C-terminal subdomain"/>
    <property type="match status" value="1"/>
</dbReference>